<dbReference type="EMBL" id="JASPKY010000177">
    <property type="protein sequence ID" value="KAK9727578.1"/>
    <property type="molecule type" value="Genomic_DNA"/>
</dbReference>
<evidence type="ECO:0000313" key="2">
    <source>
        <dbReference type="EMBL" id="KAK9727578.1"/>
    </source>
</evidence>
<keyword evidence="3" id="KW-1185">Reference proteome</keyword>
<organism evidence="2 3">
    <name type="scientific">Popillia japonica</name>
    <name type="common">Japanese beetle</name>
    <dbReference type="NCBI Taxonomy" id="7064"/>
    <lineage>
        <taxon>Eukaryota</taxon>
        <taxon>Metazoa</taxon>
        <taxon>Ecdysozoa</taxon>
        <taxon>Arthropoda</taxon>
        <taxon>Hexapoda</taxon>
        <taxon>Insecta</taxon>
        <taxon>Pterygota</taxon>
        <taxon>Neoptera</taxon>
        <taxon>Endopterygota</taxon>
        <taxon>Coleoptera</taxon>
        <taxon>Polyphaga</taxon>
        <taxon>Scarabaeiformia</taxon>
        <taxon>Scarabaeidae</taxon>
        <taxon>Rutelinae</taxon>
        <taxon>Popillia</taxon>
    </lineage>
</organism>
<protein>
    <submittedName>
        <fullName evidence="2">Uncharacterized protein</fullName>
    </submittedName>
</protein>
<proteinExistence type="predicted"/>
<reference evidence="2 3" key="1">
    <citation type="journal article" date="2024" name="BMC Genomics">
        <title>De novo assembly and annotation of Popillia japonica's genome with initial clues to its potential as an invasive pest.</title>
        <authorList>
            <person name="Cucini C."/>
            <person name="Boschi S."/>
            <person name="Funari R."/>
            <person name="Cardaioli E."/>
            <person name="Iannotti N."/>
            <person name="Marturano G."/>
            <person name="Paoli F."/>
            <person name="Bruttini M."/>
            <person name="Carapelli A."/>
            <person name="Frati F."/>
            <person name="Nardi F."/>
        </authorList>
    </citation>
    <scope>NUCLEOTIDE SEQUENCE [LARGE SCALE GENOMIC DNA]</scope>
    <source>
        <strain evidence="2">DMR45628</strain>
    </source>
</reference>
<feature type="compositionally biased region" description="Polar residues" evidence="1">
    <location>
        <begin position="120"/>
        <end position="135"/>
    </location>
</feature>
<gene>
    <name evidence="2" type="ORF">QE152_g19089</name>
</gene>
<evidence type="ECO:0000313" key="3">
    <source>
        <dbReference type="Proteomes" id="UP001458880"/>
    </source>
</evidence>
<feature type="region of interest" description="Disordered" evidence="1">
    <location>
        <begin position="96"/>
        <end position="135"/>
    </location>
</feature>
<dbReference type="Proteomes" id="UP001458880">
    <property type="component" value="Unassembled WGS sequence"/>
</dbReference>
<feature type="compositionally biased region" description="Acidic residues" evidence="1">
    <location>
        <begin position="108"/>
        <end position="118"/>
    </location>
</feature>
<evidence type="ECO:0000256" key="1">
    <source>
        <dbReference type="SAM" id="MobiDB-lite"/>
    </source>
</evidence>
<comment type="caution">
    <text evidence="2">The sequence shown here is derived from an EMBL/GenBank/DDBJ whole genome shotgun (WGS) entry which is preliminary data.</text>
</comment>
<accession>A0AAW1L351</accession>
<name>A0AAW1L351_POPJA</name>
<sequence>MERRELEREKKEMVAENVSRNERLKGDGYTTCLRNKRLIYTLDSTGIVPFDPEQVLRKIPGDDSQPENVINKVLIDYVQQQRFTLSRKDVRRKKLMVQPGKSGTAINEDSESETEVDEQTIIQTNMRSTSKMAKR</sequence>
<dbReference type="AlphaFoldDB" id="A0AAW1L351"/>